<dbReference type="PANTHER" id="PTHR30069:SF29">
    <property type="entry name" value="HEMOGLOBIN AND HEMOGLOBIN-HAPTOGLOBIN-BINDING PROTEIN 1-RELATED"/>
    <property type="match status" value="1"/>
</dbReference>
<organism evidence="10 11">
    <name type="scientific">Hydrogenimonas thermophila</name>
    <dbReference type="NCBI Taxonomy" id="223786"/>
    <lineage>
        <taxon>Bacteria</taxon>
        <taxon>Pseudomonadati</taxon>
        <taxon>Campylobacterota</taxon>
        <taxon>Epsilonproteobacteria</taxon>
        <taxon>Campylobacterales</taxon>
        <taxon>Hydrogenimonadaceae</taxon>
        <taxon>Hydrogenimonas</taxon>
    </lineage>
</organism>
<name>A0A1I5SE81_9BACT</name>
<keyword evidence="2" id="KW-0813">Transport</keyword>
<sequence>MHKKIKITFFLFMLATIANLFGDDSSIDLLLQEYKKESELSKKTKKETSGILYLYTREMLERMQVKNLKDILKTIPGINLYRAINNISLISTSSNGKFPTSGVRIFINDHDMTSASFGSAFLIWGDLNLEYIDHIEVYKATSSIEFGNETAPIVIKLYTKLANREEGGKARFMLDHKGSSILNLYNAKTVNDDFSYFVYGDFQDIKNKKYNTTYNSKIYTYSSDKQDYNFYANFLYKEWLFETGMINKTVDSFIGIGIYKTPDGSRLYAKQKYAHLTKKFENGFKVQFSADDIDYEQIFVDPNGIYVYGMQQPVTNYTITFDDKIYSITAEQTLSFKNNRLFYGGFYKYKEFYEKSDVLTDYNISNSYQNSYKNSLDYSSLYFEDSYYLTSNISLVGSFKKDFYSYEKDIEKYSKSTYKLAARYKDEKWHFQLLYTHSYLPVTLYQIYNPDRIPYEANKNLVAPTTDILLFFTQYNMENSYINLTMGEHQVKDPIIYNYYPPNQGFINLFGVKSKYNLLELTYHYDFDNNNRFDIVFYDTYNHKPINLSPKWGITAMLFNRYNKFDIYNELVFKSSYDSFGLKIKRSYDWTASVKYHISKDFSIGIRGENILNKGLEQAYNGVPYSIPVVEQKFWLNLEYLF</sequence>
<evidence type="ECO:0000256" key="8">
    <source>
        <dbReference type="SAM" id="SignalP"/>
    </source>
</evidence>
<evidence type="ECO:0000256" key="6">
    <source>
        <dbReference type="ARBA" id="ARBA00023136"/>
    </source>
</evidence>
<dbReference type="AlphaFoldDB" id="A0A1I5SE81"/>
<keyword evidence="4" id="KW-0812">Transmembrane</keyword>
<comment type="subcellular location">
    <subcellularLocation>
        <location evidence="1">Cell outer membrane</location>
        <topology evidence="1">Multi-pass membrane protein</topology>
    </subcellularLocation>
</comment>
<dbReference type="OrthoDB" id="5337294at2"/>
<dbReference type="InterPro" id="IPR012910">
    <property type="entry name" value="Plug_dom"/>
</dbReference>
<dbReference type="RefSeq" id="WP_092913363.1">
    <property type="nucleotide sequence ID" value="NZ_FOXB01000033.1"/>
</dbReference>
<dbReference type="GO" id="GO:0009279">
    <property type="term" value="C:cell outer membrane"/>
    <property type="evidence" value="ECO:0007669"/>
    <property type="project" value="UniProtKB-SubCell"/>
</dbReference>
<dbReference type="InterPro" id="IPR036942">
    <property type="entry name" value="Beta-barrel_TonB_sf"/>
</dbReference>
<keyword evidence="5 8" id="KW-0732">Signal</keyword>
<accession>A0A1I5SE81</accession>
<dbReference type="Pfam" id="PF07715">
    <property type="entry name" value="Plug"/>
    <property type="match status" value="1"/>
</dbReference>
<evidence type="ECO:0000256" key="4">
    <source>
        <dbReference type="ARBA" id="ARBA00022692"/>
    </source>
</evidence>
<dbReference type="InterPro" id="IPR037066">
    <property type="entry name" value="Plug_dom_sf"/>
</dbReference>
<reference evidence="10 11" key="1">
    <citation type="submission" date="2016-10" db="EMBL/GenBank/DDBJ databases">
        <authorList>
            <person name="de Groot N.N."/>
        </authorList>
    </citation>
    <scope>NUCLEOTIDE SEQUENCE [LARGE SCALE GENOMIC DNA]</scope>
    <source>
        <strain evidence="10 11">EP1-55-1</strain>
    </source>
</reference>
<evidence type="ECO:0000259" key="9">
    <source>
        <dbReference type="Pfam" id="PF07715"/>
    </source>
</evidence>
<evidence type="ECO:0000256" key="7">
    <source>
        <dbReference type="ARBA" id="ARBA00023237"/>
    </source>
</evidence>
<dbReference type="EMBL" id="FOXB01000033">
    <property type="protein sequence ID" value="SFP69013.1"/>
    <property type="molecule type" value="Genomic_DNA"/>
</dbReference>
<dbReference type="PANTHER" id="PTHR30069">
    <property type="entry name" value="TONB-DEPENDENT OUTER MEMBRANE RECEPTOR"/>
    <property type="match status" value="1"/>
</dbReference>
<evidence type="ECO:0000256" key="5">
    <source>
        <dbReference type="ARBA" id="ARBA00022729"/>
    </source>
</evidence>
<dbReference type="GO" id="GO:0044718">
    <property type="term" value="P:siderophore transmembrane transport"/>
    <property type="evidence" value="ECO:0007669"/>
    <property type="project" value="TreeGrafter"/>
</dbReference>
<feature type="domain" description="TonB-dependent receptor plug" evidence="9">
    <location>
        <begin position="45"/>
        <end position="149"/>
    </location>
</feature>
<dbReference type="STRING" id="223786.SAMN05216234_13313"/>
<dbReference type="Proteomes" id="UP000199227">
    <property type="component" value="Unassembled WGS sequence"/>
</dbReference>
<dbReference type="SUPFAM" id="SSF56935">
    <property type="entry name" value="Porins"/>
    <property type="match status" value="1"/>
</dbReference>
<dbReference type="Gene3D" id="2.40.170.20">
    <property type="entry name" value="TonB-dependent receptor, beta-barrel domain"/>
    <property type="match status" value="1"/>
</dbReference>
<dbReference type="GO" id="GO:0015344">
    <property type="term" value="F:siderophore uptake transmembrane transporter activity"/>
    <property type="evidence" value="ECO:0007669"/>
    <property type="project" value="TreeGrafter"/>
</dbReference>
<keyword evidence="11" id="KW-1185">Reference proteome</keyword>
<evidence type="ECO:0000256" key="1">
    <source>
        <dbReference type="ARBA" id="ARBA00004571"/>
    </source>
</evidence>
<protein>
    <submittedName>
        <fullName evidence="10">Iron complex outermembrane recepter protein</fullName>
    </submittedName>
</protein>
<evidence type="ECO:0000256" key="3">
    <source>
        <dbReference type="ARBA" id="ARBA00022452"/>
    </source>
</evidence>
<gene>
    <name evidence="10" type="ORF">SAMN05216234_13313</name>
</gene>
<keyword evidence="6" id="KW-0472">Membrane</keyword>
<evidence type="ECO:0000256" key="2">
    <source>
        <dbReference type="ARBA" id="ARBA00022448"/>
    </source>
</evidence>
<dbReference type="InterPro" id="IPR039426">
    <property type="entry name" value="TonB-dep_rcpt-like"/>
</dbReference>
<proteinExistence type="predicted"/>
<keyword evidence="3" id="KW-1134">Transmembrane beta strand</keyword>
<dbReference type="Gene3D" id="2.170.130.10">
    <property type="entry name" value="TonB-dependent receptor, plug domain"/>
    <property type="match status" value="1"/>
</dbReference>
<evidence type="ECO:0000313" key="11">
    <source>
        <dbReference type="Proteomes" id="UP000199227"/>
    </source>
</evidence>
<feature type="chain" id="PRO_5011453651" evidence="8">
    <location>
        <begin position="23"/>
        <end position="642"/>
    </location>
</feature>
<feature type="signal peptide" evidence="8">
    <location>
        <begin position="1"/>
        <end position="22"/>
    </location>
</feature>
<keyword evidence="7" id="KW-0998">Cell outer membrane</keyword>
<evidence type="ECO:0000313" key="10">
    <source>
        <dbReference type="EMBL" id="SFP69013.1"/>
    </source>
</evidence>